<protein>
    <submittedName>
        <fullName evidence="1">Uncharacterized protein</fullName>
    </submittedName>
</protein>
<dbReference type="Proteomes" id="UP000239872">
    <property type="component" value="Unassembled WGS sequence"/>
</dbReference>
<dbReference type="AlphaFoldDB" id="A0A2S7T111"/>
<name>A0A2S7T111_9BACT</name>
<evidence type="ECO:0000313" key="1">
    <source>
        <dbReference type="EMBL" id="PQJ12547.1"/>
    </source>
</evidence>
<keyword evidence="2" id="KW-1185">Reference proteome</keyword>
<sequence>MNTHHILLLLLFLLSSCEPKPKGTPKLSMADLKFPHPERDGAMRKNVHTITGLDLDKLQKEYGECYNVDSIYDVISARPYFAFLVDFEEYDIEGHLHTSLDNVSGAKDGFFILWFRSTYDSLGNTVGIEGHRTNDSITNTYVLEENKLITHSVDFNLGRDPLCMGGRSVKYFDSNGYLLKDVQEGCLIEYSYNQNKQLRSKNWHYSYNDVQRNSQYYYNKIGVLDSVVVKETEKGRPSYFERSIYDNNGIISCRWVCYRETQHALNSPVRLSDTVKIIYRYKSYSVSS</sequence>
<organism evidence="1 2">
    <name type="scientific">Flavipsychrobacter stenotrophus</name>
    <dbReference type="NCBI Taxonomy" id="2077091"/>
    <lineage>
        <taxon>Bacteria</taxon>
        <taxon>Pseudomonadati</taxon>
        <taxon>Bacteroidota</taxon>
        <taxon>Chitinophagia</taxon>
        <taxon>Chitinophagales</taxon>
        <taxon>Chitinophagaceae</taxon>
        <taxon>Flavipsychrobacter</taxon>
    </lineage>
</organism>
<evidence type="ECO:0000313" key="2">
    <source>
        <dbReference type="Proteomes" id="UP000239872"/>
    </source>
</evidence>
<dbReference type="EMBL" id="PPSL01000001">
    <property type="protein sequence ID" value="PQJ12547.1"/>
    <property type="molecule type" value="Genomic_DNA"/>
</dbReference>
<reference evidence="1 2" key="1">
    <citation type="submission" date="2018-01" db="EMBL/GenBank/DDBJ databases">
        <title>A novel member of the phylum Bacteroidetes isolated from glacier ice.</title>
        <authorList>
            <person name="Liu Q."/>
            <person name="Xin Y.-H."/>
        </authorList>
    </citation>
    <scope>NUCLEOTIDE SEQUENCE [LARGE SCALE GENOMIC DNA]</scope>
    <source>
        <strain evidence="1 2">RB1R16</strain>
    </source>
</reference>
<proteinExistence type="predicted"/>
<gene>
    <name evidence="1" type="ORF">CJD36_002025</name>
</gene>
<accession>A0A2S7T111</accession>
<comment type="caution">
    <text evidence="1">The sequence shown here is derived from an EMBL/GenBank/DDBJ whole genome shotgun (WGS) entry which is preliminary data.</text>
</comment>